<reference evidence="3 4" key="1">
    <citation type="journal article" date="2013" name="Science">
        <title>Pandoraviruses: amoeba viruses with genomes up to 2.5 Mb reaching that of parasitic eukaryotes.</title>
        <authorList>
            <person name="Philippe N."/>
            <person name="Legendre M."/>
            <person name="Doutre G."/>
            <person name="Coute Y."/>
            <person name="Poirot O."/>
            <person name="Lescot M."/>
            <person name="Arslan D."/>
            <person name="Seltzer V."/>
            <person name="Bertaux L."/>
            <person name="Bruley C."/>
            <person name="Garin J."/>
            <person name="Claverie J.M."/>
            <person name="Abergel C."/>
        </authorList>
    </citation>
    <scope>NUCLEOTIDE SEQUENCE [LARGE SCALE GENOMIC DNA]</scope>
    <source>
        <strain evidence="3">Melbourne</strain>
    </source>
</reference>
<keyword evidence="2" id="KW-1133">Transmembrane helix</keyword>
<keyword evidence="2" id="KW-0472">Membrane</keyword>
<dbReference type="GeneID" id="16512787"/>
<evidence type="ECO:0000256" key="1">
    <source>
        <dbReference type="SAM" id="MobiDB-lite"/>
    </source>
</evidence>
<dbReference type="KEGG" id="vg:16512787"/>
<protein>
    <submittedName>
        <fullName evidence="3">Uncharacterized protein</fullName>
    </submittedName>
</protein>
<dbReference type="RefSeq" id="YP_008319087.1">
    <property type="nucleotide sequence ID" value="NC_021858.1"/>
</dbReference>
<feature type="transmembrane region" description="Helical" evidence="2">
    <location>
        <begin position="69"/>
        <end position="95"/>
    </location>
</feature>
<dbReference type="EMBL" id="KC977570">
    <property type="protein sequence ID" value="AGO82418.1"/>
    <property type="molecule type" value="Genomic_DNA"/>
</dbReference>
<proteinExistence type="predicted"/>
<name>S4VQ17_9VIRU</name>
<feature type="transmembrane region" description="Helical" evidence="2">
    <location>
        <begin position="107"/>
        <end position="126"/>
    </location>
</feature>
<evidence type="ECO:0000256" key="2">
    <source>
        <dbReference type="SAM" id="Phobius"/>
    </source>
</evidence>
<sequence>MSRDPWGLMPEMTSTPVRPTPKTAMARADRRAALGRLAVRRGGIVGVLTGFGSFYVGDVPSCFGADQRALAYVSALPVCGVLSGLCGAACASLVVAILPRRRHRRAALGLCGLAATASLPFVRGWWSPAAAPK</sequence>
<feature type="transmembrane region" description="Helical" evidence="2">
    <location>
        <begin position="37"/>
        <end position="57"/>
    </location>
</feature>
<gene>
    <name evidence="3" type="ORF">pdul_cds_382</name>
</gene>
<accession>S4VQ17</accession>
<dbReference type="Proteomes" id="UP000201566">
    <property type="component" value="Segment"/>
</dbReference>
<evidence type="ECO:0000313" key="4">
    <source>
        <dbReference type="Proteomes" id="UP000201566"/>
    </source>
</evidence>
<organism evidence="3 4">
    <name type="scientific">Pandoravirus dulcis</name>
    <dbReference type="NCBI Taxonomy" id="1349409"/>
    <lineage>
        <taxon>Viruses</taxon>
        <taxon>Pandoravirus</taxon>
    </lineage>
</organism>
<evidence type="ECO:0000313" key="3">
    <source>
        <dbReference type="EMBL" id="AGO82418.1"/>
    </source>
</evidence>
<keyword evidence="2" id="KW-0812">Transmembrane</keyword>
<feature type="region of interest" description="Disordered" evidence="1">
    <location>
        <begin position="1"/>
        <end position="22"/>
    </location>
</feature>